<keyword evidence="3" id="KW-0472">Membrane</keyword>
<dbReference type="PANTHER" id="PTHR12286:SF5">
    <property type="entry name" value="SACCHAROPINE DEHYDROGENASE-LIKE OXIDOREDUCTASE"/>
    <property type="match status" value="1"/>
</dbReference>
<evidence type="ECO:0000256" key="2">
    <source>
        <dbReference type="SAM" id="MobiDB-lite"/>
    </source>
</evidence>
<comment type="similarity">
    <text evidence="1">Belongs to the saccharopine dehydrogenase family.</text>
</comment>
<accession>A0A4Y9ZNI4</accession>
<dbReference type="GO" id="GO:0005739">
    <property type="term" value="C:mitochondrion"/>
    <property type="evidence" value="ECO:0007669"/>
    <property type="project" value="TreeGrafter"/>
</dbReference>
<dbReference type="GO" id="GO:0005811">
    <property type="term" value="C:lipid droplet"/>
    <property type="evidence" value="ECO:0007669"/>
    <property type="project" value="TreeGrafter"/>
</dbReference>
<name>A0A4Y9ZNI4_9AGAM</name>
<gene>
    <name evidence="5" type="ORF">EWM64_g8188</name>
</gene>
<keyword evidence="3" id="KW-1133">Transmembrane helix</keyword>
<dbReference type="InterPro" id="IPR005097">
    <property type="entry name" value="Sacchrp_dh_NADP-bd"/>
</dbReference>
<keyword evidence="6" id="KW-1185">Reference proteome</keyword>
<dbReference type="OrthoDB" id="10268090at2759"/>
<sequence>MDKYACPAGEMKPQTKRSQLATDHTLHNPITTPLYIGFVHAEGYSGRLVTQYLLDHPQLSKSFTLAIGVRSRKKLLSYFPNLPSSIPVYELDVTEYDQVEAAVKKAKVVASTVGPYMKFGTPVVCACARHGVHYVDITGETTWIYDIIHQWDYLAYKTHAIIVPSCGFDSIPADISVHLANKTLKALSTPSTPSADIASSVSAVTFKGGIGPGTFATALTFFGEVPKRKKQFSERDWCLSPVTGDPSPRPRLVYTLPYTKPPVHGGFFIMLNANRAIVQRTAGLLALFSQSETCSDRADILPYGQHFTYDEFMVQPSHFAALRLTLAAAIGGFCLAFFAPARWLVKMLVPKSGHGPSQEYAVSAFAASGFANRSIARSLKDGYMTYTNVSTSDSAPDSRPTRIRTVIKGNGDPGLLLTAIMLAESALCLLPSSGAHLPPLAKKGGVLTPMTAMGDALIERLKETGKFEFESEVLLSDEEEDRKASVFQRLGVTEVCHPFTILIISHLAK</sequence>
<feature type="domain" description="Saccharopine dehydrogenase NADP binding" evidence="4">
    <location>
        <begin position="43"/>
        <end position="138"/>
    </location>
</feature>
<reference evidence="5 6" key="1">
    <citation type="submission" date="2019-02" db="EMBL/GenBank/DDBJ databases">
        <title>Genome sequencing of the rare red list fungi Hericium alpestre (H. flagellum).</title>
        <authorList>
            <person name="Buettner E."/>
            <person name="Kellner H."/>
        </authorList>
    </citation>
    <scope>NUCLEOTIDE SEQUENCE [LARGE SCALE GENOMIC DNA]</scope>
    <source>
        <strain evidence="5 6">DSM 108284</strain>
    </source>
</reference>
<protein>
    <recommendedName>
        <fullName evidence="4">Saccharopine dehydrogenase NADP binding domain-containing protein</fullName>
    </recommendedName>
</protein>
<comment type="caution">
    <text evidence="5">The sequence shown here is derived from an EMBL/GenBank/DDBJ whole genome shotgun (WGS) entry which is preliminary data.</text>
</comment>
<feature type="non-terminal residue" evidence="5">
    <location>
        <position position="509"/>
    </location>
</feature>
<dbReference type="GO" id="GO:0005886">
    <property type="term" value="C:plasma membrane"/>
    <property type="evidence" value="ECO:0007669"/>
    <property type="project" value="TreeGrafter"/>
</dbReference>
<dbReference type="Gene3D" id="3.40.50.720">
    <property type="entry name" value="NAD(P)-binding Rossmann-like Domain"/>
    <property type="match status" value="1"/>
</dbReference>
<dbReference type="EMBL" id="SFCI01001416">
    <property type="protein sequence ID" value="TFY75824.1"/>
    <property type="molecule type" value="Genomic_DNA"/>
</dbReference>
<dbReference type="AlphaFoldDB" id="A0A4Y9ZNI4"/>
<evidence type="ECO:0000259" key="4">
    <source>
        <dbReference type="Pfam" id="PF03435"/>
    </source>
</evidence>
<evidence type="ECO:0000313" key="5">
    <source>
        <dbReference type="EMBL" id="TFY75824.1"/>
    </source>
</evidence>
<dbReference type="Proteomes" id="UP000298061">
    <property type="component" value="Unassembled WGS sequence"/>
</dbReference>
<evidence type="ECO:0000313" key="6">
    <source>
        <dbReference type="Proteomes" id="UP000298061"/>
    </source>
</evidence>
<dbReference type="SUPFAM" id="SSF51735">
    <property type="entry name" value="NAD(P)-binding Rossmann-fold domains"/>
    <property type="match status" value="1"/>
</dbReference>
<evidence type="ECO:0000256" key="1">
    <source>
        <dbReference type="ARBA" id="ARBA00038048"/>
    </source>
</evidence>
<dbReference type="PANTHER" id="PTHR12286">
    <property type="entry name" value="SACCHAROPINE DEHYDROGENASE-LIKE OXIDOREDUCTASE"/>
    <property type="match status" value="1"/>
</dbReference>
<organism evidence="5 6">
    <name type="scientific">Hericium alpestre</name>
    <dbReference type="NCBI Taxonomy" id="135208"/>
    <lineage>
        <taxon>Eukaryota</taxon>
        <taxon>Fungi</taxon>
        <taxon>Dikarya</taxon>
        <taxon>Basidiomycota</taxon>
        <taxon>Agaricomycotina</taxon>
        <taxon>Agaricomycetes</taxon>
        <taxon>Russulales</taxon>
        <taxon>Hericiaceae</taxon>
        <taxon>Hericium</taxon>
    </lineage>
</organism>
<dbReference type="GO" id="GO:0009247">
    <property type="term" value="P:glycolipid biosynthetic process"/>
    <property type="evidence" value="ECO:0007669"/>
    <property type="project" value="TreeGrafter"/>
</dbReference>
<dbReference type="Pfam" id="PF03435">
    <property type="entry name" value="Sacchrp_dh_NADP"/>
    <property type="match status" value="1"/>
</dbReference>
<feature type="region of interest" description="Disordered" evidence="2">
    <location>
        <begin position="1"/>
        <end position="22"/>
    </location>
</feature>
<proteinExistence type="inferred from homology"/>
<feature type="transmembrane region" description="Helical" evidence="3">
    <location>
        <begin position="324"/>
        <end position="345"/>
    </location>
</feature>
<evidence type="ECO:0000256" key="3">
    <source>
        <dbReference type="SAM" id="Phobius"/>
    </source>
</evidence>
<dbReference type="InterPro" id="IPR051276">
    <property type="entry name" value="Saccharopine_DH-like_oxidrdct"/>
</dbReference>
<dbReference type="InterPro" id="IPR036291">
    <property type="entry name" value="NAD(P)-bd_dom_sf"/>
</dbReference>
<keyword evidence="3" id="KW-0812">Transmembrane</keyword>